<gene>
    <name evidence="1" type="ORF">CK797_01150</name>
</gene>
<proteinExistence type="predicted"/>
<dbReference type="OrthoDB" id="2326088at2"/>
<name>A0A2J6NQ41_9LACO</name>
<dbReference type="SUPFAM" id="SSF55144">
    <property type="entry name" value="LigT-like"/>
    <property type="match status" value="1"/>
</dbReference>
<reference evidence="1 2" key="1">
    <citation type="submission" date="2017-09" db="EMBL/GenBank/DDBJ databases">
        <title>Bacterial strain isolated from the female urinary microbiota.</title>
        <authorList>
            <person name="Thomas-White K."/>
            <person name="Kumar N."/>
            <person name="Forster S."/>
            <person name="Putonti C."/>
            <person name="Lawley T."/>
            <person name="Wolfe A.J."/>
        </authorList>
    </citation>
    <scope>NUCLEOTIDE SEQUENCE [LARGE SCALE GENOMIC DNA]</scope>
    <source>
        <strain evidence="1 2">UMB0683</strain>
    </source>
</reference>
<protein>
    <submittedName>
        <fullName evidence="1">Uncharacterized protein</fullName>
    </submittedName>
</protein>
<dbReference type="InterPro" id="IPR009097">
    <property type="entry name" value="Cyclic_Pdiesterase"/>
</dbReference>
<sequence>MMDNLQKLYAEIDQRGHQALLAHQEAVDPYLTAANDDRRGLSLIFHLPAHISRNIAFVLQALQNVEPDLYCYPASDMHITAMDIIGARPNFHLVPDQEKRYRQVVKMTVAGTPVIGWHLSGLVLSPGAVMVKGYYSPALQVLRRKLRANLTRAGLAVHERYQTRSGHVTVARFAQPLRDPATVVKLIDANGSLPFGDFTSHRMDLVIHDWYNHWVQPVDTFTLAE</sequence>
<dbReference type="EMBL" id="PNFV01000001">
    <property type="protein sequence ID" value="PMB83429.1"/>
    <property type="molecule type" value="Genomic_DNA"/>
</dbReference>
<comment type="caution">
    <text evidence="1">The sequence shown here is derived from an EMBL/GenBank/DDBJ whole genome shotgun (WGS) entry which is preliminary data.</text>
</comment>
<evidence type="ECO:0000313" key="2">
    <source>
        <dbReference type="Proteomes" id="UP000239920"/>
    </source>
</evidence>
<organism evidence="1 2">
    <name type="scientific">Limosilactobacillus pontis</name>
    <dbReference type="NCBI Taxonomy" id="35787"/>
    <lineage>
        <taxon>Bacteria</taxon>
        <taxon>Bacillati</taxon>
        <taxon>Bacillota</taxon>
        <taxon>Bacilli</taxon>
        <taxon>Lactobacillales</taxon>
        <taxon>Lactobacillaceae</taxon>
        <taxon>Limosilactobacillus</taxon>
    </lineage>
</organism>
<dbReference type="Gene3D" id="3.90.1140.10">
    <property type="entry name" value="Cyclic phosphodiesterase"/>
    <property type="match status" value="1"/>
</dbReference>
<dbReference type="Proteomes" id="UP000239920">
    <property type="component" value="Unassembled WGS sequence"/>
</dbReference>
<accession>A0A2J6NQ41</accession>
<evidence type="ECO:0000313" key="1">
    <source>
        <dbReference type="EMBL" id="PMB83429.1"/>
    </source>
</evidence>
<dbReference type="AlphaFoldDB" id="A0A2J6NQ41"/>